<proteinExistence type="predicted"/>
<dbReference type="InterPro" id="IPR036878">
    <property type="entry name" value="Glu_permease_IIB"/>
</dbReference>
<evidence type="ECO:0000256" key="2">
    <source>
        <dbReference type="ARBA" id="ARBA00022683"/>
    </source>
</evidence>
<dbReference type="InterPro" id="IPR001996">
    <property type="entry name" value="PTS_IIB_1"/>
</dbReference>
<evidence type="ECO:0000259" key="5">
    <source>
        <dbReference type="PROSITE" id="PS51098"/>
    </source>
</evidence>
<dbReference type="PROSITE" id="PS51098">
    <property type="entry name" value="PTS_EIIB_TYPE_1"/>
    <property type="match status" value="1"/>
</dbReference>
<dbReference type="SUPFAM" id="SSF55604">
    <property type="entry name" value="Glucose permease domain IIB"/>
    <property type="match status" value="1"/>
</dbReference>
<evidence type="ECO:0000313" key="6">
    <source>
        <dbReference type="EMBL" id="VEU60661.1"/>
    </source>
</evidence>
<sequence length="119" mass="13406">MTKKDKFKIVILTIFTLGFCWLHWYRINKKHQNLVQGKIDADINQREIDELIRFIGGLDNIADVSSSGSKLKIFFKNSQLIDSKSIIDNKLATGVFVSSDSITLIVGVKSSAYVNALKK</sequence>
<keyword evidence="4" id="KW-1133">Transmembrane helix</keyword>
<name>A0A449A8U8_9BACT</name>
<accession>A0A449A8U8</accession>
<keyword evidence="1" id="KW-0808">Transferase</keyword>
<comment type="caution">
    <text evidence="3">Lacks conserved residue(s) required for the propagation of feature annotation.</text>
</comment>
<keyword evidence="4" id="KW-0472">Membrane</keyword>
<protein>
    <submittedName>
        <fullName evidence="6">PTS system glucose-specific transporter subunit IIB</fullName>
    </submittedName>
</protein>
<keyword evidence="4" id="KW-0812">Transmembrane</keyword>
<organism evidence="6 7">
    <name type="scientific">Mycoplasmopsis bovigenitalium</name>
    <dbReference type="NCBI Taxonomy" id="2112"/>
    <lineage>
        <taxon>Bacteria</taxon>
        <taxon>Bacillati</taxon>
        <taxon>Mycoplasmatota</taxon>
        <taxon>Mycoplasmoidales</taxon>
        <taxon>Metamycoplasmataceae</taxon>
        <taxon>Mycoplasmopsis</taxon>
    </lineage>
</organism>
<evidence type="ECO:0000256" key="4">
    <source>
        <dbReference type="SAM" id="Phobius"/>
    </source>
</evidence>
<keyword evidence="2" id="KW-0598">Phosphotransferase system</keyword>
<dbReference type="EMBL" id="LR214970">
    <property type="protein sequence ID" value="VEU60661.1"/>
    <property type="molecule type" value="Genomic_DNA"/>
</dbReference>
<dbReference type="AlphaFoldDB" id="A0A449A8U8"/>
<evidence type="ECO:0000313" key="7">
    <source>
        <dbReference type="Proteomes" id="UP000290942"/>
    </source>
</evidence>
<evidence type="ECO:0000256" key="1">
    <source>
        <dbReference type="ARBA" id="ARBA00022679"/>
    </source>
</evidence>
<dbReference type="Proteomes" id="UP000290942">
    <property type="component" value="Chromosome"/>
</dbReference>
<feature type="domain" description="PTS EIIB type-1" evidence="5">
    <location>
        <begin position="45"/>
        <end position="119"/>
    </location>
</feature>
<feature type="transmembrane region" description="Helical" evidence="4">
    <location>
        <begin position="7"/>
        <end position="25"/>
    </location>
</feature>
<dbReference type="GO" id="GO:0009401">
    <property type="term" value="P:phosphoenolpyruvate-dependent sugar phosphotransferase system"/>
    <property type="evidence" value="ECO:0007669"/>
    <property type="project" value="UniProtKB-KW"/>
</dbReference>
<dbReference type="Gene3D" id="3.30.1360.60">
    <property type="entry name" value="Glucose permease domain IIB"/>
    <property type="match status" value="1"/>
</dbReference>
<dbReference type="RefSeq" id="WP_129687591.1">
    <property type="nucleotide sequence ID" value="NZ_LR214970.1"/>
</dbReference>
<reference evidence="6 7" key="1">
    <citation type="submission" date="2019-01" db="EMBL/GenBank/DDBJ databases">
        <authorList>
            <consortium name="Pathogen Informatics"/>
        </authorList>
    </citation>
    <scope>NUCLEOTIDE SEQUENCE [LARGE SCALE GENOMIC DNA]</scope>
    <source>
        <strain evidence="6 7">NCTC10122</strain>
    </source>
</reference>
<gene>
    <name evidence="6" type="ORF">NCTC10122_00259</name>
</gene>
<dbReference type="GO" id="GO:0008982">
    <property type="term" value="F:protein-N(PI)-phosphohistidine-sugar phosphotransferase activity"/>
    <property type="evidence" value="ECO:0007669"/>
    <property type="project" value="InterPro"/>
</dbReference>
<evidence type="ECO:0000256" key="3">
    <source>
        <dbReference type="PROSITE-ProRule" id="PRU00421"/>
    </source>
</evidence>